<dbReference type="AlphaFoldDB" id="A0A699IFS7"/>
<reference evidence="1" key="1">
    <citation type="journal article" date="2019" name="Sci. Rep.">
        <title>Draft genome of Tanacetum cinerariifolium, the natural source of mosquito coil.</title>
        <authorList>
            <person name="Yamashiro T."/>
            <person name="Shiraishi A."/>
            <person name="Satake H."/>
            <person name="Nakayama K."/>
        </authorList>
    </citation>
    <scope>NUCLEOTIDE SEQUENCE</scope>
</reference>
<evidence type="ECO:0000313" key="1">
    <source>
        <dbReference type="EMBL" id="GEZ57927.1"/>
    </source>
</evidence>
<proteinExistence type="predicted"/>
<dbReference type="PANTHER" id="PTHR48462:SF1">
    <property type="entry name" value="PROTEIN, PUTATIVE-RELATED"/>
    <property type="match status" value="1"/>
</dbReference>
<protein>
    <submittedName>
        <fullName evidence="1">Uncharacterized protein</fullName>
    </submittedName>
</protein>
<dbReference type="EMBL" id="BKCJ010296250">
    <property type="protein sequence ID" value="GEZ57927.1"/>
    <property type="molecule type" value="Genomic_DNA"/>
</dbReference>
<sequence>CKRKICDGHYTMAVRVLSSSSVAHYNDATLQHVLWAGRLVCPTPYRLIKWSCCCYFRGFGVGVLHALNHLIKDYGNDVGLLMLLVDFKNVFNLVDQEVMLEEVRLRGPAISRKALKLIMEDGLHCDLHLNVDKTKVLIWPKEDPRSRLKGQDLATGNRDSPPYPLHLGGLVFILQHAGIVASGPTFDDVLSVFNTSIEADLLSNPSEIVALKLIKNMENIYFTRVTKNTESTFPLSPRQMALWKSQREDHTSDWLRAVPIFGLGKNMNGKTYRCVLCYRLAFLLFYVLKPCSACSRVFLDIYGDHVASCAGIIGIKHRQNVMRDILVDICFRSGISAGFDVCMDLTGSSPLTQTGMVYFVPGRAVIDVAQRKRVKYMAKCAIIRYGFLPFSFSSFGESEEDTITLLKRIRKFFMVQDIGGCDKPLRPTIMLLYSWGGGLDVCADLTRSFPLTQTEMADFGPDRAMIDNEQCKRAKYMAKCAAIGYDFLPFSFSSLEELEDDEVTLMKRIRKFSVRYT</sequence>
<gene>
    <name evidence="1" type="ORF">Tci_529900</name>
</gene>
<name>A0A699IFS7_TANCI</name>
<accession>A0A699IFS7</accession>
<feature type="non-terminal residue" evidence="1">
    <location>
        <position position="1"/>
    </location>
</feature>
<dbReference type="PANTHER" id="PTHR48462">
    <property type="entry name" value="PROTEIN, PUTATIVE-RELATED"/>
    <property type="match status" value="1"/>
</dbReference>
<comment type="caution">
    <text evidence="1">The sequence shown here is derived from an EMBL/GenBank/DDBJ whole genome shotgun (WGS) entry which is preliminary data.</text>
</comment>
<organism evidence="1">
    <name type="scientific">Tanacetum cinerariifolium</name>
    <name type="common">Dalmatian daisy</name>
    <name type="synonym">Chrysanthemum cinerariifolium</name>
    <dbReference type="NCBI Taxonomy" id="118510"/>
    <lineage>
        <taxon>Eukaryota</taxon>
        <taxon>Viridiplantae</taxon>
        <taxon>Streptophyta</taxon>
        <taxon>Embryophyta</taxon>
        <taxon>Tracheophyta</taxon>
        <taxon>Spermatophyta</taxon>
        <taxon>Magnoliopsida</taxon>
        <taxon>eudicotyledons</taxon>
        <taxon>Gunneridae</taxon>
        <taxon>Pentapetalae</taxon>
        <taxon>asterids</taxon>
        <taxon>campanulids</taxon>
        <taxon>Asterales</taxon>
        <taxon>Asteraceae</taxon>
        <taxon>Asteroideae</taxon>
        <taxon>Anthemideae</taxon>
        <taxon>Anthemidinae</taxon>
        <taxon>Tanacetum</taxon>
    </lineage>
</organism>